<evidence type="ECO:0000256" key="9">
    <source>
        <dbReference type="RuleBase" id="RU003915"/>
    </source>
</evidence>
<dbReference type="InterPro" id="IPR048261">
    <property type="entry name" value="SlpA/SlyD-like_ins_sf"/>
</dbReference>
<dbReference type="EC" id="5.2.1.8" evidence="9"/>
<dbReference type="Pfam" id="PF22199">
    <property type="entry name" value="FKBP26_IF"/>
    <property type="match status" value="1"/>
</dbReference>
<keyword evidence="7 8" id="KW-0413">Isomerase</keyword>
<dbReference type="InterPro" id="IPR001179">
    <property type="entry name" value="PPIase_FKBP_dom"/>
</dbReference>
<dbReference type="GO" id="GO:0005737">
    <property type="term" value="C:cytoplasm"/>
    <property type="evidence" value="ECO:0007669"/>
    <property type="project" value="UniProtKB-SubCell"/>
</dbReference>
<comment type="subcellular location">
    <subcellularLocation>
        <location evidence="2">Cytoplasm</location>
    </subcellularLocation>
</comment>
<accession>A0A9Y1FKN6</accession>
<dbReference type="InterPro" id="IPR046357">
    <property type="entry name" value="PPIase_dom_sf"/>
</dbReference>
<dbReference type="GO" id="GO:0003755">
    <property type="term" value="F:peptidyl-prolyl cis-trans isomerase activity"/>
    <property type="evidence" value="ECO:0007669"/>
    <property type="project" value="UniProtKB-UniRule"/>
</dbReference>
<dbReference type="Pfam" id="PF18046">
    <property type="entry name" value="FKBP26_C"/>
    <property type="match status" value="1"/>
</dbReference>
<feature type="domain" description="PPIase FKBP-type" evidence="10">
    <location>
        <begin position="6"/>
        <end position="120"/>
    </location>
</feature>
<dbReference type="Gene3D" id="3.10.50.40">
    <property type="match status" value="1"/>
</dbReference>
<dbReference type="InterPro" id="IPR054016">
    <property type="entry name" value="FKBP26_IF"/>
</dbReference>
<protein>
    <recommendedName>
        <fullName evidence="9">Peptidyl-prolyl cis-trans isomerase</fullName>
        <ecNumber evidence="9">5.2.1.8</ecNumber>
    </recommendedName>
</protein>
<reference evidence="11" key="1">
    <citation type="journal article" date="2022" name="Nat. Microbiol.">
        <title>Unique mobile elements and scalable gene flow at the prokaryote-eukaryote boundary revealed by circularized Asgard archaea genomes.</title>
        <authorList>
            <person name="Wu F."/>
            <person name="Speth D.R."/>
            <person name="Philosof A."/>
            <person name="Cremiere A."/>
            <person name="Narayanan A."/>
            <person name="Barco R.A."/>
            <person name="Connon S.A."/>
            <person name="Amend J.P."/>
            <person name="Antoshechkin I.A."/>
            <person name="Orphan V.J."/>
        </authorList>
    </citation>
    <scope>NUCLEOTIDE SEQUENCE</scope>
    <source>
        <strain evidence="11">PM71</strain>
    </source>
</reference>
<gene>
    <name evidence="11" type="ORF">K9W45_09690</name>
</gene>
<organism evidence="11">
    <name type="scientific">Candidatus Heimdallarchaeum aukensis</name>
    <dbReference type="NCBI Taxonomy" id="2876573"/>
    <lineage>
        <taxon>Archaea</taxon>
        <taxon>Promethearchaeati</taxon>
        <taxon>Candidatus Heimdallarchaeota</taxon>
        <taxon>Candidatus Heimdallarchaeia (ex Rinke et al. 2021) (nom. nud.)</taxon>
        <taxon>Candidatus Heimdallarchaeales</taxon>
        <taxon>Candidatus Heimdallarchaeaceae</taxon>
        <taxon>Candidatus Heimdallarchaeum</taxon>
    </lineage>
</organism>
<dbReference type="AlphaFoldDB" id="A0A9Y1FKN6"/>
<dbReference type="Proteomes" id="UP001201020">
    <property type="component" value="Chromosome"/>
</dbReference>
<dbReference type="InterPro" id="IPR040825">
    <property type="entry name" value="FKBP26_C"/>
</dbReference>
<dbReference type="PANTHER" id="PTHR47861:SF3">
    <property type="entry name" value="FKBP-TYPE PEPTIDYL-PROLYL CIS-TRANS ISOMERASE SLYD"/>
    <property type="match status" value="1"/>
</dbReference>
<evidence type="ECO:0000256" key="5">
    <source>
        <dbReference type="ARBA" id="ARBA00023110"/>
    </source>
</evidence>
<name>A0A9Y1FKN6_9ARCH</name>
<keyword evidence="6" id="KW-0143">Chaperone</keyword>
<evidence type="ECO:0000256" key="4">
    <source>
        <dbReference type="ARBA" id="ARBA00022490"/>
    </source>
</evidence>
<evidence type="ECO:0000256" key="6">
    <source>
        <dbReference type="ARBA" id="ARBA00023186"/>
    </source>
</evidence>
<comment type="catalytic activity">
    <reaction evidence="1 8 9">
        <text>[protein]-peptidylproline (omega=180) = [protein]-peptidylproline (omega=0)</text>
        <dbReference type="Rhea" id="RHEA:16237"/>
        <dbReference type="Rhea" id="RHEA-COMP:10747"/>
        <dbReference type="Rhea" id="RHEA-COMP:10748"/>
        <dbReference type="ChEBI" id="CHEBI:83833"/>
        <dbReference type="ChEBI" id="CHEBI:83834"/>
        <dbReference type="EC" id="5.2.1.8"/>
    </reaction>
</comment>
<evidence type="ECO:0000256" key="3">
    <source>
        <dbReference type="ARBA" id="ARBA00006577"/>
    </source>
</evidence>
<dbReference type="Gene3D" id="3.30.70.2210">
    <property type="match status" value="1"/>
</dbReference>
<dbReference type="Pfam" id="PF00254">
    <property type="entry name" value="FKBP_C"/>
    <property type="match status" value="1"/>
</dbReference>
<comment type="similarity">
    <text evidence="3 9">Belongs to the FKBP-type PPIase family.</text>
</comment>
<dbReference type="Gene3D" id="2.40.10.330">
    <property type="match status" value="1"/>
</dbReference>
<dbReference type="EMBL" id="CP084166">
    <property type="protein sequence ID" value="UJG40106.1"/>
    <property type="molecule type" value="Genomic_DNA"/>
</dbReference>
<dbReference type="SUPFAM" id="SSF54534">
    <property type="entry name" value="FKBP-like"/>
    <property type="match status" value="1"/>
</dbReference>
<evidence type="ECO:0000256" key="7">
    <source>
        <dbReference type="ARBA" id="ARBA00023235"/>
    </source>
</evidence>
<evidence type="ECO:0000313" key="11">
    <source>
        <dbReference type="EMBL" id="UJG40106.1"/>
    </source>
</evidence>
<dbReference type="PANTHER" id="PTHR47861">
    <property type="entry name" value="FKBP-TYPE PEPTIDYL-PROLYL CIS-TRANS ISOMERASE SLYD"/>
    <property type="match status" value="1"/>
</dbReference>
<dbReference type="PROSITE" id="PS50059">
    <property type="entry name" value="FKBP_PPIASE"/>
    <property type="match status" value="1"/>
</dbReference>
<evidence type="ECO:0000259" key="10">
    <source>
        <dbReference type="PROSITE" id="PS50059"/>
    </source>
</evidence>
<evidence type="ECO:0000256" key="2">
    <source>
        <dbReference type="ARBA" id="ARBA00004496"/>
    </source>
</evidence>
<evidence type="ECO:0000256" key="8">
    <source>
        <dbReference type="PROSITE-ProRule" id="PRU00277"/>
    </source>
</evidence>
<evidence type="ECO:0000256" key="1">
    <source>
        <dbReference type="ARBA" id="ARBA00000971"/>
    </source>
</evidence>
<sequence length="230" mass="26545">MAIEKGTMLKLNYIGKRKSDNYVFDTTLEDVAKKEGIYDEKVIYKPCLVVIGKHWMPVGLEEQLIGLNEGDKKTIEVEAKQAFGLHDRSKIRLIQRREFQKLDIKPKAGMEVEITGQKGRIMKVDSSRVKVDFNHPLAGEDVVYEVEIVKIITDVKEQFVALLERRLPGIDFSGTKIEIEGKILVVELPPHSRFLEYIQFTKNAVTRDISEFVKNKIDKVKFIEFYDIDK</sequence>
<dbReference type="GO" id="GO:0042026">
    <property type="term" value="P:protein refolding"/>
    <property type="evidence" value="ECO:0007669"/>
    <property type="project" value="UniProtKB-ARBA"/>
</dbReference>
<keyword evidence="5 8" id="KW-0697">Rotamase</keyword>
<proteinExistence type="inferred from homology"/>
<keyword evidence="4" id="KW-0963">Cytoplasm</keyword>